<sequence length="227" mass="24206">MKNALALLLLPSLSLAGTYTLEVGPASGASFIELALPAATEVTFASHGGSFDASRQVLKWGPLLPTPDLLHFTLSGEPEGFSLVASSQNGGPVVTAATTQADGDDDGLPDNFEQLHGLDSFTADGHLDPDGDGLSSLAEFFLGTNPRDGTDALEFRDLQLTRATPFWTVSPRLPAGARLQSSSHLEPQSWLPVEATFVHEDDTTTIFLPATRGESQTRFFRLQLSPR</sequence>
<evidence type="ECO:0000313" key="3">
    <source>
        <dbReference type="Proteomes" id="UP000604083"/>
    </source>
</evidence>
<protein>
    <submittedName>
        <fullName evidence="2">Uncharacterized protein</fullName>
    </submittedName>
</protein>
<proteinExistence type="predicted"/>
<reference evidence="2" key="1">
    <citation type="submission" date="2021-01" db="EMBL/GenBank/DDBJ databases">
        <title>Modified the classification status of verrucomicrobia.</title>
        <authorList>
            <person name="Feng X."/>
        </authorList>
    </citation>
    <scope>NUCLEOTIDE SEQUENCE</scope>
    <source>
        <strain evidence="2">KCTC 12986</strain>
    </source>
</reference>
<name>A0A934VMB3_9BACT</name>
<organism evidence="2 3">
    <name type="scientific">Roseibacillus ishigakijimensis</name>
    <dbReference type="NCBI Taxonomy" id="454146"/>
    <lineage>
        <taxon>Bacteria</taxon>
        <taxon>Pseudomonadati</taxon>
        <taxon>Verrucomicrobiota</taxon>
        <taxon>Verrucomicrobiia</taxon>
        <taxon>Verrucomicrobiales</taxon>
        <taxon>Verrucomicrobiaceae</taxon>
        <taxon>Roseibacillus</taxon>
    </lineage>
</organism>
<keyword evidence="1" id="KW-0732">Signal</keyword>
<evidence type="ECO:0000256" key="1">
    <source>
        <dbReference type="SAM" id="SignalP"/>
    </source>
</evidence>
<comment type="caution">
    <text evidence="2">The sequence shown here is derived from an EMBL/GenBank/DDBJ whole genome shotgun (WGS) entry which is preliminary data.</text>
</comment>
<evidence type="ECO:0000313" key="2">
    <source>
        <dbReference type="EMBL" id="MBK1833765.1"/>
    </source>
</evidence>
<dbReference type="EMBL" id="JAENIO010000013">
    <property type="protein sequence ID" value="MBK1833765.1"/>
    <property type="molecule type" value="Genomic_DNA"/>
</dbReference>
<dbReference type="AlphaFoldDB" id="A0A934VMB3"/>
<feature type="chain" id="PRO_5037727088" evidence="1">
    <location>
        <begin position="17"/>
        <end position="227"/>
    </location>
</feature>
<keyword evidence="3" id="KW-1185">Reference proteome</keyword>
<gene>
    <name evidence="2" type="ORF">JIN78_06800</name>
</gene>
<dbReference type="RefSeq" id="WP_200391201.1">
    <property type="nucleotide sequence ID" value="NZ_JAENIO010000013.1"/>
</dbReference>
<feature type="signal peptide" evidence="1">
    <location>
        <begin position="1"/>
        <end position="16"/>
    </location>
</feature>
<accession>A0A934VMB3</accession>
<dbReference type="Proteomes" id="UP000604083">
    <property type="component" value="Unassembled WGS sequence"/>
</dbReference>